<dbReference type="HOGENOM" id="CLU_084561_0_0_1"/>
<sequence>MRRAQTTRHYGRPSLALGTDDLGMLKESPEESTEDVLRRQLIDKDRECDKLKNQIQSLQAQLAQRPPMDVVQELEKEYTNLDILLQGTQRENERCMAELERGKVREKMLERELEKLAGANWQANLNIAPSTAMSSLATLRPDGTSASSASTYPSSTNATVEGTMAHIEQVRLLILGMEQRLQSREDKLVKTIQRAEAEGARFEQNKQLLSASC</sequence>
<dbReference type="AlphaFoldDB" id="S8E336"/>
<evidence type="ECO:0000313" key="2">
    <source>
        <dbReference type="EMBL" id="EPS97793.1"/>
    </source>
</evidence>
<reference evidence="2 3" key="1">
    <citation type="journal article" date="2012" name="Science">
        <title>The Paleozoic origin of enzymatic lignin decomposition reconstructed from 31 fungal genomes.</title>
        <authorList>
            <person name="Floudas D."/>
            <person name="Binder M."/>
            <person name="Riley R."/>
            <person name="Barry K."/>
            <person name="Blanchette R.A."/>
            <person name="Henrissat B."/>
            <person name="Martinez A.T."/>
            <person name="Otillar R."/>
            <person name="Spatafora J.W."/>
            <person name="Yadav J.S."/>
            <person name="Aerts A."/>
            <person name="Benoit I."/>
            <person name="Boyd A."/>
            <person name="Carlson A."/>
            <person name="Copeland A."/>
            <person name="Coutinho P.M."/>
            <person name="de Vries R.P."/>
            <person name="Ferreira P."/>
            <person name="Findley K."/>
            <person name="Foster B."/>
            <person name="Gaskell J."/>
            <person name="Glotzer D."/>
            <person name="Gorecki P."/>
            <person name="Heitman J."/>
            <person name="Hesse C."/>
            <person name="Hori C."/>
            <person name="Igarashi K."/>
            <person name="Jurgens J.A."/>
            <person name="Kallen N."/>
            <person name="Kersten P."/>
            <person name="Kohler A."/>
            <person name="Kuees U."/>
            <person name="Kumar T.K.A."/>
            <person name="Kuo A."/>
            <person name="LaButti K."/>
            <person name="Larrondo L.F."/>
            <person name="Lindquist E."/>
            <person name="Ling A."/>
            <person name="Lombard V."/>
            <person name="Lucas S."/>
            <person name="Lundell T."/>
            <person name="Martin R."/>
            <person name="McLaughlin D.J."/>
            <person name="Morgenstern I."/>
            <person name="Morin E."/>
            <person name="Murat C."/>
            <person name="Nagy L.G."/>
            <person name="Nolan M."/>
            <person name="Ohm R.A."/>
            <person name="Patyshakuliyeva A."/>
            <person name="Rokas A."/>
            <person name="Ruiz-Duenas F.J."/>
            <person name="Sabat G."/>
            <person name="Salamov A."/>
            <person name="Samejima M."/>
            <person name="Schmutz J."/>
            <person name="Slot J.C."/>
            <person name="St John F."/>
            <person name="Stenlid J."/>
            <person name="Sun H."/>
            <person name="Sun S."/>
            <person name="Syed K."/>
            <person name="Tsang A."/>
            <person name="Wiebenga A."/>
            <person name="Young D."/>
            <person name="Pisabarro A."/>
            <person name="Eastwood D.C."/>
            <person name="Martin F."/>
            <person name="Cullen D."/>
            <person name="Grigoriev I.V."/>
            <person name="Hibbett D.S."/>
        </authorList>
    </citation>
    <scope>NUCLEOTIDE SEQUENCE</scope>
    <source>
        <strain evidence="3">FP-58527</strain>
    </source>
</reference>
<feature type="compositionally biased region" description="Basic residues" evidence="1">
    <location>
        <begin position="1"/>
        <end position="11"/>
    </location>
</feature>
<protein>
    <submittedName>
        <fullName evidence="2">Uncharacterized protein</fullName>
    </submittedName>
</protein>
<name>S8E336_FOMSC</name>
<dbReference type="eggNOG" id="ENOG502SNEH">
    <property type="taxonomic scope" value="Eukaryota"/>
</dbReference>
<keyword evidence="3" id="KW-1185">Reference proteome</keyword>
<dbReference type="InParanoid" id="S8E336"/>
<evidence type="ECO:0000256" key="1">
    <source>
        <dbReference type="SAM" id="MobiDB-lite"/>
    </source>
</evidence>
<accession>S8E336</accession>
<feature type="region of interest" description="Disordered" evidence="1">
    <location>
        <begin position="1"/>
        <end position="36"/>
    </location>
</feature>
<proteinExistence type="predicted"/>
<evidence type="ECO:0000313" key="3">
    <source>
        <dbReference type="Proteomes" id="UP000015241"/>
    </source>
</evidence>
<dbReference type="Proteomes" id="UP000015241">
    <property type="component" value="Unassembled WGS sequence"/>
</dbReference>
<dbReference type="OrthoDB" id="3363533at2759"/>
<dbReference type="EMBL" id="KE504172">
    <property type="protein sequence ID" value="EPS97793.1"/>
    <property type="molecule type" value="Genomic_DNA"/>
</dbReference>
<feature type="compositionally biased region" description="Basic and acidic residues" evidence="1">
    <location>
        <begin position="23"/>
        <end position="36"/>
    </location>
</feature>
<organism evidence="2 3">
    <name type="scientific">Fomitopsis schrenkii</name>
    <name type="common">Brown rot fungus</name>
    <dbReference type="NCBI Taxonomy" id="2126942"/>
    <lineage>
        <taxon>Eukaryota</taxon>
        <taxon>Fungi</taxon>
        <taxon>Dikarya</taxon>
        <taxon>Basidiomycota</taxon>
        <taxon>Agaricomycotina</taxon>
        <taxon>Agaricomycetes</taxon>
        <taxon>Polyporales</taxon>
        <taxon>Fomitopsis</taxon>
    </lineage>
</organism>
<gene>
    <name evidence="2" type="ORF">FOMPIDRAFT_1037716</name>
</gene>